<evidence type="ECO:0000256" key="5">
    <source>
        <dbReference type="SAM" id="MobiDB-lite"/>
    </source>
</evidence>
<evidence type="ECO:0000256" key="3">
    <source>
        <dbReference type="ARBA" id="ARBA00022786"/>
    </source>
</evidence>
<accession>A0A8E2DQZ0</accession>
<gene>
    <name evidence="7" type="ORF">OBBRIDRAFT_748223</name>
</gene>
<sequence length="1222" mass="134267">MTKSYIMNSLIEKMQSPDQDFRYMGLNDLLLEIKQDPNSFLGDEAVENKVLKQVLQLVEDKISEVKNQAVKCLGQLIKIIREPQMEYVVERLIDFSGGKDEELRDIAGLALKTITAELPPEGKITQKACEKLTPRLLIQLTKLDVPPETLLETLSILSILVTRFPVYLANPVLEPQPLIVLTPILSHPRPAVRKRAITTLAQFLPYSNPELASILLNAHILPGITTPTNVETQRTMVQLVAAVARHSPHQIAPVLSAIIPGIIKAAQIDDEELRESVLQALEASVLRCPTEITPFLPSIIQAGVQFIKYDPNYAGDVDSEDEEMADEDDEDDAELDDEYSDDEDTSYKIRRSATKLLAAVIGTRPELLTLLYKEVSPALISRFGDREETVRVEVWSTYGALLNQTRLYGGTPQSKDGDHAVGGKRKREEGMEVEETPYTHLRSQVPALAKTLLGQLRSPKTAPSTLQAGFTLLHTLLTVLPGSLSNQAPQVLLITKSVLSQSSKTNTASLQVTCMSFLALFFSTHSPPVFAPSLDSVTPVLLKALAEKHPRVASEAFRVFSSLLNAMAPVKNGDWVDQVYAEATQRLSNHDTDAEVRACAEGVIGDLWTCATDIVRGKNGKEWDAMCRTTGNTEGAVKVVTKVAKEAEVGDDWVNGCVQWILVLLKKSGRSGKSDVFAALDALLRRYKRGIPADIPSRLLSVLKSYISTSDISLLANALNIIALLLQLAPKATFPEVEHEVLQDIYNIAYSPLISGAPFDAVLAFFGALVEADLEIATHIVPNLVISIERAPKAEASQANVAKCIGQVVKSQQSIAAGTIAEFARHLKPSSKSKASQIVLSLLVMGEVGRLIDMSPQHEIFNYAIERFSAEQEEVRTAAAFATGNMAVGNLHHFLPVIVKMVQNDSEKRLLLLHALKEVVTHSSHGQLETVADLLWIPLFQNSETSDEPTRNVAAACLGKLTVTNPSRYLPQLHAHIRDPNPAARATVISAIRYTFAESSQTYDDLLGSVLMDFLSLLADPDLNVRRLALSALNSAARTKPYLIRDHLPSILPNLYKETLVNPDLIRTVQMGPWTHKVDDGLEARKTAYETLYTLLDTCLQKIDLHEFIGRVLAGLADDSDEVKVICHMMLFRLAQLAPTAVAQRLDEITTPLEKSMKGATVTKDTVKQDLERAAELQRSTLRAVAALSKIAPAGIAPRFDAFVEATRRSEWGHELKELVGA</sequence>
<evidence type="ECO:0000313" key="8">
    <source>
        <dbReference type="Proteomes" id="UP000250043"/>
    </source>
</evidence>
<dbReference type="InterPro" id="IPR016024">
    <property type="entry name" value="ARM-type_fold"/>
</dbReference>
<dbReference type="AlphaFoldDB" id="A0A8E2DQZ0"/>
<keyword evidence="8" id="KW-1185">Reference proteome</keyword>
<evidence type="ECO:0000259" key="6">
    <source>
        <dbReference type="Pfam" id="PF08623"/>
    </source>
</evidence>
<dbReference type="Proteomes" id="UP000250043">
    <property type="component" value="Unassembled WGS sequence"/>
</dbReference>
<feature type="region of interest" description="Disordered" evidence="5">
    <location>
        <begin position="316"/>
        <end position="344"/>
    </location>
</feature>
<dbReference type="Pfam" id="PF08623">
    <property type="entry name" value="TIP120"/>
    <property type="match status" value="1"/>
</dbReference>
<feature type="domain" description="TATA-binding protein interacting (TIP20)" evidence="6">
    <location>
        <begin position="1043"/>
        <end position="1206"/>
    </location>
</feature>
<reference evidence="7 8" key="1">
    <citation type="submission" date="2016-07" db="EMBL/GenBank/DDBJ databases">
        <title>Draft genome of the white-rot fungus Obba rivulosa 3A-2.</title>
        <authorList>
            <consortium name="DOE Joint Genome Institute"/>
            <person name="Miettinen O."/>
            <person name="Riley R."/>
            <person name="Acob R."/>
            <person name="Barry K."/>
            <person name="Cullen D."/>
            <person name="De Vries R."/>
            <person name="Hainaut M."/>
            <person name="Hatakka A."/>
            <person name="Henrissat B."/>
            <person name="Hilden K."/>
            <person name="Kuo R."/>
            <person name="Labutti K."/>
            <person name="Lipzen A."/>
            <person name="Makela M.R."/>
            <person name="Sandor L."/>
            <person name="Spatafora J.W."/>
            <person name="Grigoriev I.V."/>
            <person name="Hibbett D.S."/>
        </authorList>
    </citation>
    <scope>NUCLEOTIDE SEQUENCE [LARGE SCALE GENOMIC DNA]</scope>
    <source>
        <strain evidence="7 8">3A-2</strain>
    </source>
</reference>
<dbReference type="InterPro" id="IPR013932">
    <property type="entry name" value="TATA-bd_TIP120"/>
</dbReference>
<dbReference type="Gene3D" id="1.25.10.10">
    <property type="entry name" value="Leucine-rich Repeat Variant"/>
    <property type="match status" value="1"/>
</dbReference>
<keyword evidence="2" id="KW-0677">Repeat</keyword>
<keyword evidence="3" id="KW-0833">Ubl conjugation pathway</keyword>
<evidence type="ECO:0000313" key="7">
    <source>
        <dbReference type="EMBL" id="OCH94219.1"/>
    </source>
</evidence>
<dbReference type="InterPro" id="IPR011989">
    <property type="entry name" value="ARM-like"/>
</dbReference>
<evidence type="ECO:0000256" key="2">
    <source>
        <dbReference type="ARBA" id="ARBA00022737"/>
    </source>
</evidence>
<protein>
    <submittedName>
        <fullName evidence="7">ARM repeat-containing protein</fullName>
    </submittedName>
</protein>
<evidence type="ECO:0000256" key="1">
    <source>
        <dbReference type="ARBA" id="ARBA00007657"/>
    </source>
</evidence>
<evidence type="ECO:0000256" key="4">
    <source>
        <dbReference type="PROSITE-ProRule" id="PRU00103"/>
    </source>
</evidence>
<name>A0A8E2DQZ0_9APHY</name>
<feature type="region of interest" description="Disordered" evidence="5">
    <location>
        <begin position="409"/>
        <end position="433"/>
    </location>
</feature>
<proteinExistence type="inferred from homology"/>
<dbReference type="GO" id="GO:0010265">
    <property type="term" value="P:SCF complex assembly"/>
    <property type="evidence" value="ECO:0007669"/>
    <property type="project" value="InterPro"/>
</dbReference>
<dbReference type="Pfam" id="PF25782">
    <property type="entry name" value="TPR_CAND1"/>
    <property type="match status" value="1"/>
</dbReference>
<dbReference type="OrthoDB" id="6260732at2759"/>
<dbReference type="InterPro" id="IPR021133">
    <property type="entry name" value="HEAT_type_2"/>
</dbReference>
<feature type="repeat" description="HEAT" evidence="4">
    <location>
        <begin position="50"/>
        <end position="86"/>
    </location>
</feature>
<comment type="similarity">
    <text evidence="1">Belongs to the CAND family.</text>
</comment>
<dbReference type="InterPro" id="IPR039852">
    <property type="entry name" value="CAND1/CAND2"/>
</dbReference>
<organism evidence="7 8">
    <name type="scientific">Obba rivulosa</name>
    <dbReference type="NCBI Taxonomy" id="1052685"/>
    <lineage>
        <taxon>Eukaryota</taxon>
        <taxon>Fungi</taxon>
        <taxon>Dikarya</taxon>
        <taxon>Basidiomycota</taxon>
        <taxon>Agaricomycotina</taxon>
        <taxon>Agaricomycetes</taxon>
        <taxon>Polyporales</taxon>
        <taxon>Gelatoporiaceae</taxon>
        <taxon>Obba</taxon>
    </lineage>
</organism>
<dbReference type="SUPFAM" id="SSF48371">
    <property type="entry name" value="ARM repeat"/>
    <property type="match status" value="1"/>
</dbReference>
<feature type="compositionally biased region" description="Acidic residues" evidence="5">
    <location>
        <begin position="317"/>
        <end position="344"/>
    </location>
</feature>
<dbReference type="PANTHER" id="PTHR12696">
    <property type="entry name" value="TIP120"/>
    <property type="match status" value="1"/>
</dbReference>
<dbReference type="EMBL" id="KV722346">
    <property type="protein sequence ID" value="OCH94219.1"/>
    <property type="molecule type" value="Genomic_DNA"/>
</dbReference>
<dbReference type="PROSITE" id="PS50077">
    <property type="entry name" value="HEAT_REPEAT"/>
    <property type="match status" value="1"/>
</dbReference>
<feature type="compositionally biased region" description="Basic and acidic residues" evidence="5">
    <location>
        <begin position="415"/>
        <end position="430"/>
    </location>
</feature>